<dbReference type="PANTHER" id="PTHR21340:SF0">
    <property type="entry name" value="BIS(5'-NUCLEOSYL)-TETRAPHOSPHATASE [ASYMMETRICAL]"/>
    <property type="match status" value="1"/>
</dbReference>
<dbReference type="PANTHER" id="PTHR21340">
    <property type="entry name" value="DIADENOSINE 5,5-P1,P4-TETRAPHOSPHATE PYROPHOSPHOHYDROLASE MUTT"/>
    <property type="match status" value="1"/>
</dbReference>
<organism evidence="3 4">
    <name type="scientific">Candidatus Liptonbacteria bacterium RIFCSPLOWO2_01_FULL_52_25</name>
    <dbReference type="NCBI Taxonomy" id="1798650"/>
    <lineage>
        <taxon>Bacteria</taxon>
        <taxon>Candidatus Liptoniibacteriota</taxon>
    </lineage>
</organism>
<reference evidence="3 4" key="1">
    <citation type="journal article" date="2016" name="Nat. Commun.">
        <title>Thousands of microbial genomes shed light on interconnected biogeochemical processes in an aquifer system.</title>
        <authorList>
            <person name="Anantharaman K."/>
            <person name="Brown C.T."/>
            <person name="Hug L.A."/>
            <person name="Sharon I."/>
            <person name="Castelle C.J."/>
            <person name="Probst A.J."/>
            <person name="Thomas B.C."/>
            <person name="Singh A."/>
            <person name="Wilkins M.J."/>
            <person name="Karaoz U."/>
            <person name="Brodie E.L."/>
            <person name="Williams K.H."/>
            <person name="Hubbard S.S."/>
            <person name="Banfield J.F."/>
        </authorList>
    </citation>
    <scope>NUCLEOTIDE SEQUENCE [LARGE SCALE GENOMIC DNA]</scope>
</reference>
<feature type="domain" description="Nudix hydrolase" evidence="2">
    <location>
        <begin position="34"/>
        <end position="181"/>
    </location>
</feature>
<keyword evidence="1" id="KW-0378">Hydrolase</keyword>
<dbReference type="STRING" id="1798650.A2945_02045"/>
<protein>
    <recommendedName>
        <fullName evidence="2">Nudix hydrolase domain-containing protein</fullName>
    </recommendedName>
</protein>
<sequence>MAQKGIHKLGAGYERAFLSDEERNAGGRQSLLEDEKRSVSVFAVTFDLERLIRSTSPDEQRFLLVYEIKRPSWGNPGGSVEGVETIEDTMFREFFEETGYTLPHIDEGERIVAPTLEYFRTQKFPPPSKHEKVTFLAAIYPNSPQQKFLGVSEIDKVKWFTTEEVRGLPHLPDERYKPVHPGVEYVKETHRRNIEAALADPARLEAFAERMRQFAAAARKQL</sequence>
<name>A0A1G2CH68_9BACT</name>
<dbReference type="PROSITE" id="PS00893">
    <property type="entry name" value="NUDIX_BOX"/>
    <property type="match status" value="1"/>
</dbReference>
<dbReference type="InterPro" id="IPR000086">
    <property type="entry name" value="NUDIX_hydrolase_dom"/>
</dbReference>
<dbReference type="Proteomes" id="UP000178880">
    <property type="component" value="Unassembled WGS sequence"/>
</dbReference>
<gene>
    <name evidence="3" type="ORF">A2945_02045</name>
</gene>
<evidence type="ECO:0000259" key="2">
    <source>
        <dbReference type="PROSITE" id="PS51462"/>
    </source>
</evidence>
<dbReference type="GO" id="GO:0006754">
    <property type="term" value="P:ATP biosynthetic process"/>
    <property type="evidence" value="ECO:0007669"/>
    <property type="project" value="TreeGrafter"/>
</dbReference>
<accession>A0A1G2CH68</accession>
<comment type="caution">
    <text evidence="3">The sequence shown here is derived from an EMBL/GenBank/DDBJ whole genome shotgun (WGS) entry which is preliminary data.</text>
</comment>
<dbReference type="CDD" id="cd02883">
    <property type="entry name" value="NUDIX_Hydrolase"/>
    <property type="match status" value="1"/>
</dbReference>
<dbReference type="AlphaFoldDB" id="A0A1G2CH68"/>
<dbReference type="InterPro" id="IPR051325">
    <property type="entry name" value="Nudix_hydrolase_domain"/>
</dbReference>
<evidence type="ECO:0000256" key="1">
    <source>
        <dbReference type="ARBA" id="ARBA00022801"/>
    </source>
</evidence>
<dbReference type="PROSITE" id="PS51462">
    <property type="entry name" value="NUDIX"/>
    <property type="match status" value="1"/>
</dbReference>
<evidence type="ECO:0000313" key="4">
    <source>
        <dbReference type="Proteomes" id="UP000178880"/>
    </source>
</evidence>
<dbReference type="InterPro" id="IPR015797">
    <property type="entry name" value="NUDIX_hydrolase-like_dom_sf"/>
</dbReference>
<dbReference type="GO" id="GO:0004081">
    <property type="term" value="F:bis(5'-nucleosyl)-tetraphosphatase (asymmetrical) activity"/>
    <property type="evidence" value="ECO:0007669"/>
    <property type="project" value="TreeGrafter"/>
</dbReference>
<dbReference type="SUPFAM" id="SSF55811">
    <property type="entry name" value="Nudix"/>
    <property type="match status" value="1"/>
</dbReference>
<evidence type="ECO:0000313" key="3">
    <source>
        <dbReference type="EMBL" id="OGY99757.1"/>
    </source>
</evidence>
<dbReference type="InterPro" id="IPR020084">
    <property type="entry name" value="NUDIX_hydrolase_CS"/>
</dbReference>
<dbReference type="GO" id="GO:0006167">
    <property type="term" value="P:AMP biosynthetic process"/>
    <property type="evidence" value="ECO:0007669"/>
    <property type="project" value="TreeGrafter"/>
</dbReference>
<dbReference type="Pfam" id="PF00293">
    <property type="entry name" value="NUDIX"/>
    <property type="match status" value="1"/>
</dbReference>
<dbReference type="EMBL" id="MHLA01000013">
    <property type="protein sequence ID" value="OGY99757.1"/>
    <property type="molecule type" value="Genomic_DNA"/>
</dbReference>
<proteinExistence type="predicted"/>
<dbReference type="Gene3D" id="3.90.79.10">
    <property type="entry name" value="Nucleoside Triphosphate Pyrophosphohydrolase"/>
    <property type="match status" value="1"/>
</dbReference>